<dbReference type="SUPFAM" id="SSF52047">
    <property type="entry name" value="RNI-like"/>
    <property type="match status" value="1"/>
</dbReference>
<dbReference type="Proteomes" id="UP001175211">
    <property type="component" value="Unassembled WGS sequence"/>
</dbReference>
<dbReference type="AlphaFoldDB" id="A0AA39N5J7"/>
<dbReference type="SUPFAM" id="SSF81383">
    <property type="entry name" value="F-box domain"/>
    <property type="match status" value="1"/>
</dbReference>
<sequence>MKRRSSPEVKFPVWRRKHLSKKDFADQCVDNFHVASFRRSLIYYTNYSTSRFSSSQSGQSMPPKEITLCQQCRRTFRVHDHALPPSLVTDLRDGIQISADVHADSIKQTLDALLPKLCEYDAKIEALEETLAYLKKGRADLAHSISVYKACLAPIRRLPVELLCKIFSEACAFVDSPIDDDARETFQPPSQTPFRIASVCSYWRGVCLSVPQLWSVMFIDADDTNLLKSTRQLLSLYQQRSCSKPVHVGISAKSLFKHQDNVELDTDVPMPPYMSLKTIFSPSTSPLNLSSCRSLFLDMGLARQSDLALPSPDFASLGRLYLTGWFDVNDVDNPESFSHLFSNAPRLRELHLHDTWILQNFDLNWSHIRTLRLTQYDGRWDDIVEILDTFPRLDVLMFYGGGFQNMTAALTIPGIRVLQICGVLGLTAGLLHVLTLPDLRRLELLDDEVGYANHITTEDVDIIVAFLASSSFLNEVRFDMTVIQDVDLIRILETVPKLTKVAIVEPRRHSGQFSITDKLLGRMMDLDFSPKLEELELVWAEDNAIEEGKVLDVIKSRCGQLQSVIVGVRGGGELDKKTLRRIQEVRELRLSVFPDRRAGVYQLFSHRHIDSQELLQISNNRLQSLHDGNRYQHFDDEIIPMLHGNHIKVSLVKSAILAIEGDIQSIDDRMDHLEALKTHLLAKRSHAAAELAKYRSFIAPVRRLPNEILSEIFSFTCTVMSDSVDVVNGAPWVLSRVCSLWRSICLSSSRLWSTVIIVPTSSTRRHAADILGSYLDRSRELLLNLYLDGSACIAPVGADFNRRVTSILRILRPHISRWHKLILSCDRDAVILDFISAWKHLDPGFTHLKRLDIRTPDARDDFVYPTTAFSGALNLESIHLGTGVLLKSPSFPHLTSFYGTFSSILQFHDLLDAAPSLQDVSISYHPPTGTSDIFPPTQLTHTGIHKVTVRASSACFSKVIFPLLEELVIDAGVYESNFDPQHVTYLTSLMSNSHHPRRSLNMMVLSESHLTPFLSPGLTSLTLEIPTDTSREIYRLLMYNPDSSYPVAPNLTHLSIKEMALVSDPNLLTDDACLKMIRSRARTLQSVILQIVLVFHYSQAVSQLGARPRPLLSDFKSIRSTQGLDVRIRWTERTAGIGAEHDKDLDLI</sequence>
<gene>
    <name evidence="1" type="ORF">EV420DRAFT_1748207</name>
</gene>
<dbReference type="Gene3D" id="1.20.1280.50">
    <property type="match status" value="2"/>
</dbReference>
<keyword evidence="2" id="KW-1185">Reference proteome</keyword>
<dbReference type="RefSeq" id="XP_060330541.1">
    <property type="nucleotide sequence ID" value="XM_060480227.1"/>
</dbReference>
<evidence type="ECO:0000313" key="2">
    <source>
        <dbReference type="Proteomes" id="UP001175211"/>
    </source>
</evidence>
<evidence type="ECO:0000313" key="1">
    <source>
        <dbReference type="EMBL" id="KAK0458253.1"/>
    </source>
</evidence>
<reference evidence="1" key="1">
    <citation type="submission" date="2023-06" db="EMBL/GenBank/DDBJ databases">
        <authorList>
            <consortium name="Lawrence Berkeley National Laboratory"/>
            <person name="Ahrendt S."/>
            <person name="Sahu N."/>
            <person name="Indic B."/>
            <person name="Wong-Bajracharya J."/>
            <person name="Merenyi Z."/>
            <person name="Ke H.-M."/>
            <person name="Monk M."/>
            <person name="Kocsube S."/>
            <person name="Drula E."/>
            <person name="Lipzen A."/>
            <person name="Balint B."/>
            <person name="Henrissat B."/>
            <person name="Andreopoulos B."/>
            <person name="Martin F.M."/>
            <person name="Harder C.B."/>
            <person name="Rigling D."/>
            <person name="Ford K.L."/>
            <person name="Foster G.D."/>
            <person name="Pangilinan J."/>
            <person name="Papanicolaou A."/>
            <person name="Barry K."/>
            <person name="LaButti K."/>
            <person name="Viragh M."/>
            <person name="Koriabine M."/>
            <person name="Yan M."/>
            <person name="Riley R."/>
            <person name="Champramary S."/>
            <person name="Plett K.L."/>
            <person name="Tsai I.J."/>
            <person name="Slot J."/>
            <person name="Sipos G."/>
            <person name="Plett J."/>
            <person name="Nagy L.G."/>
            <person name="Grigoriev I.V."/>
        </authorList>
    </citation>
    <scope>NUCLEOTIDE SEQUENCE</scope>
    <source>
        <strain evidence="1">CCBAS 213</strain>
    </source>
</reference>
<dbReference type="Gene3D" id="3.80.10.10">
    <property type="entry name" value="Ribonuclease Inhibitor"/>
    <property type="match status" value="1"/>
</dbReference>
<dbReference type="GeneID" id="85363775"/>
<dbReference type="PANTHER" id="PTHR38926">
    <property type="entry name" value="F-BOX DOMAIN CONTAINING PROTEIN, EXPRESSED"/>
    <property type="match status" value="1"/>
</dbReference>
<dbReference type="InterPro" id="IPR036047">
    <property type="entry name" value="F-box-like_dom_sf"/>
</dbReference>
<comment type="caution">
    <text evidence="1">The sequence shown here is derived from an EMBL/GenBank/DDBJ whole genome shotgun (WGS) entry which is preliminary data.</text>
</comment>
<dbReference type="PANTHER" id="PTHR38926:SF5">
    <property type="entry name" value="F-BOX AND LEUCINE-RICH REPEAT PROTEIN 6"/>
    <property type="match status" value="1"/>
</dbReference>
<protein>
    <recommendedName>
        <fullName evidence="3">F-box domain-containing protein</fullName>
    </recommendedName>
</protein>
<evidence type="ECO:0008006" key="3">
    <source>
        <dbReference type="Google" id="ProtNLM"/>
    </source>
</evidence>
<proteinExistence type="predicted"/>
<dbReference type="InterPro" id="IPR032675">
    <property type="entry name" value="LRR_dom_sf"/>
</dbReference>
<accession>A0AA39N5J7</accession>
<name>A0AA39N5J7_ARMTA</name>
<dbReference type="EMBL" id="JAUEPS010000018">
    <property type="protein sequence ID" value="KAK0458253.1"/>
    <property type="molecule type" value="Genomic_DNA"/>
</dbReference>
<organism evidence="1 2">
    <name type="scientific">Armillaria tabescens</name>
    <name type="common">Ringless honey mushroom</name>
    <name type="synonym">Agaricus tabescens</name>
    <dbReference type="NCBI Taxonomy" id="1929756"/>
    <lineage>
        <taxon>Eukaryota</taxon>
        <taxon>Fungi</taxon>
        <taxon>Dikarya</taxon>
        <taxon>Basidiomycota</taxon>
        <taxon>Agaricomycotina</taxon>
        <taxon>Agaricomycetes</taxon>
        <taxon>Agaricomycetidae</taxon>
        <taxon>Agaricales</taxon>
        <taxon>Marasmiineae</taxon>
        <taxon>Physalacriaceae</taxon>
        <taxon>Desarmillaria</taxon>
    </lineage>
</organism>